<feature type="non-terminal residue" evidence="2">
    <location>
        <position position="231"/>
    </location>
</feature>
<protein>
    <submittedName>
        <fullName evidence="2">Uncharacterized protein</fullName>
    </submittedName>
</protein>
<dbReference type="AlphaFoldDB" id="A0AAV2H5G3"/>
<dbReference type="Proteomes" id="UP001497497">
    <property type="component" value="Unassembled WGS sequence"/>
</dbReference>
<gene>
    <name evidence="2" type="ORF">GSLYS_00002555001</name>
</gene>
<accession>A0AAV2H5G3</accession>
<organism evidence="2 3">
    <name type="scientific">Lymnaea stagnalis</name>
    <name type="common">Great pond snail</name>
    <name type="synonym">Helix stagnalis</name>
    <dbReference type="NCBI Taxonomy" id="6523"/>
    <lineage>
        <taxon>Eukaryota</taxon>
        <taxon>Metazoa</taxon>
        <taxon>Spiralia</taxon>
        <taxon>Lophotrochozoa</taxon>
        <taxon>Mollusca</taxon>
        <taxon>Gastropoda</taxon>
        <taxon>Heterobranchia</taxon>
        <taxon>Euthyneura</taxon>
        <taxon>Panpulmonata</taxon>
        <taxon>Hygrophila</taxon>
        <taxon>Lymnaeoidea</taxon>
        <taxon>Lymnaeidae</taxon>
        <taxon>Lymnaea</taxon>
    </lineage>
</organism>
<evidence type="ECO:0000313" key="3">
    <source>
        <dbReference type="Proteomes" id="UP001497497"/>
    </source>
</evidence>
<dbReference type="EMBL" id="CAXITT010000032">
    <property type="protein sequence ID" value="CAL1528385.1"/>
    <property type="molecule type" value="Genomic_DNA"/>
</dbReference>
<feature type="signal peptide" evidence="1">
    <location>
        <begin position="1"/>
        <end position="22"/>
    </location>
</feature>
<proteinExistence type="predicted"/>
<name>A0AAV2H5G3_LYMST</name>
<sequence>MNVAINFIAYSMGLMLCVYCSSDGVQHTKSCNPAEEFKDYQFSFLYGSNDFKETIQIKADRKTIGNCSLITNTCRAFSSGYVNLSMQEYYGNKILILTIRNISRNHQFNGLLFSTSFLNPFKIQSRLECRPLVFSKARRFSCASNISRTGVIVTCSAQSIYPQGRCHVYINNTLQKLNIQSRHEVLMETPTYFTSACTFLLPNSSLRSGNCDVNVTMYPNVTNNDTDVLYG</sequence>
<evidence type="ECO:0000256" key="1">
    <source>
        <dbReference type="SAM" id="SignalP"/>
    </source>
</evidence>
<reference evidence="2 3" key="1">
    <citation type="submission" date="2024-04" db="EMBL/GenBank/DDBJ databases">
        <authorList>
            <consortium name="Genoscope - CEA"/>
            <person name="William W."/>
        </authorList>
    </citation>
    <scope>NUCLEOTIDE SEQUENCE [LARGE SCALE GENOMIC DNA]</scope>
</reference>
<feature type="chain" id="PRO_5043830722" evidence="1">
    <location>
        <begin position="23"/>
        <end position="231"/>
    </location>
</feature>
<keyword evidence="3" id="KW-1185">Reference proteome</keyword>
<keyword evidence="1" id="KW-0732">Signal</keyword>
<evidence type="ECO:0000313" key="2">
    <source>
        <dbReference type="EMBL" id="CAL1528385.1"/>
    </source>
</evidence>
<comment type="caution">
    <text evidence="2">The sequence shown here is derived from an EMBL/GenBank/DDBJ whole genome shotgun (WGS) entry which is preliminary data.</text>
</comment>